<dbReference type="OrthoDB" id="4361935at2759"/>
<sequence length="222" mass="25422">MPFEEDYFKELEKGTSFQRWIDDPSAKRCPVQKAELAIQDLDLQYWVVNRAVGSVPDGYSTDRMRLLDLPTRQYRAVELKRYGVTVEDMAWIGRVARGVIFVEEVHREEDIIGPYTSELAIAAYRETYDLATLKHIFVINVQNTVMRALIIRLCCPTSVKVVEHGTREYRALLGTPIGKMVAAIVLGAFERGTFRIARISIWWNGPRHSSAQAQFDLEPIES</sequence>
<dbReference type="AlphaFoldDB" id="A0A9W9IA62"/>
<dbReference type="Proteomes" id="UP001146351">
    <property type="component" value="Unassembled WGS sequence"/>
</dbReference>
<proteinExistence type="predicted"/>
<protein>
    <submittedName>
        <fullName evidence="1">Uncharacterized protein</fullName>
    </submittedName>
</protein>
<evidence type="ECO:0000313" key="2">
    <source>
        <dbReference type="Proteomes" id="UP001146351"/>
    </source>
</evidence>
<organism evidence="1 2">
    <name type="scientific">Penicillium capsulatum</name>
    <dbReference type="NCBI Taxonomy" id="69766"/>
    <lineage>
        <taxon>Eukaryota</taxon>
        <taxon>Fungi</taxon>
        <taxon>Dikarya</taxon>
        <taxon>Ascomycota</taxon>
        <taxon>Pezizomycotina</taxon>
        <taxon>Eurotiomycetes</taxon>
        <taxon>Eurotiomycetidae</taxon>
        <taxon>Eurotiales</taxon>
        <taxon>Aspergillaceae</taxon>
        <taxon>Penicillium</taxon>
    </lineage>
</organism>
<dbReference type="EMBL" id="JAPQKO010000003">
    <property type="protein sequence ID" value="KAJ5171973.1"/>
    <property type="molecule type" value="Genomic_DNA"/>
</dbReference>
<comment type="caution">
    <text evidence="1">The sequence shown here is derived from an EMBL/GenBank/DDBJ whole genome shotgun (WGS) entry which is preliminary data.</text>
</comment>
<reference evidence="1" key="1">
    <citation type="submission" date="2022-11" db="EMBL/GenBank/DDBJ databases">
        <authorList>
            <person name="Petersen C."/>
        </authorList>
    </citation>
    <scope>NUCLEOTIDE SEQUENCE</scope>
    <source>
        <strain evidence="1">IBT 21917</strain>
    </source>
</reference>
<keyword evidence="2" id="KW-1185">Reference proteome</keyword>
<name>A0A9W9IA62_9EURO</name>
<accession>A0A9W9IA62</accession>
<evidence type="ECO:0000313" key="1">
    <source>
        <dbReference type="EMBL" id="KAJ5171973.1"/>
    </source>
</evidence>
<reference evidence="1" key="2">
    <citation type="journal article" date="2023" name="IMA Fungus">
        <title>Comparative genomic study of the Penicillium genus elucidates a diverse pangenome and 15 lateral gene transfer events.</title>
        <authorList>
            <person name="Petersen C."/>
            <person name="Sorensen T."/>
            <person name="Nielsen M.R."/>
            <person name="Sondergaard T.E."/>
            <person name="Sorensen J.L."/>
            <person name="Fitzpatrick D.A."/>
            <person name="Frisvad J.C."/>
            <person name="Nielsen K.L."/>
        </authorList>
    </citation>
    <scope>NUCLEOTIDE SEQUENCE</scope>
    <source>
        <strain evidence="1">IBT 21917</strain>
    </source>
</reference>
<gene>
    <name evidence="1" type="ORF">N7492_004566</name>
</gene>